<organism evidence="1 2">
    <name type="scientific">Chlamydomonas eustigma</name>
    <dbReference type="NCBI Taxonomy" id="1157962"/>
    <lineage>
        <taxon>Eukaryota</taxon>
        <taxon>Viridiplantae</taxon>
        <taxon>Chlorophyta</taxon>
        <taxon>core chlorophytes</taxon>
        <taxon>Chlorophyceae</taxon>
        <taxon>CS clade</taxon>
        <taxon>Chlamydomonadales</taxon>
        <taxon>Chlamydomonadaceae</taxon>
        <taxon>Chlamydomonas</taxon>
    </lineage>
</organism>
<dbReference type="Proteomes" id="UP000232323">
    <property type="component" value="Unassembled WGS sequence"/>
</dbReference>
<keyword evidence="2" id="KW-1185">Reference proteome</keyword>
<dbReference type="EMBL" id="BEGY01000012">
    <property type="protein sequence ID" value="GAX75438.1"/>
    <property type="molecule type" value="Genomic_DNA"/>
</dbReference>
<dbReference type="OrthoDB" id="540479at2759"/>
<protein>
    <submittedName>
        <fullName evidence="1">Uncharacterized protein</fullName>
    </submittedName>
</protein>
<dbReference type="AlphaFoldDB" id="A0A250WX66"/>
<comment type="caution">
    <text evidence="1">The sequence shown here is derived from an EMBL/GenBank/DDBJ whole genome shotgun (WGS) entry which is preliminary data.</text>
</comment>
<accession>A0A250WX66</accession>
<evidence type="ECO:0000313" key="1">
    <source>
        <dbReference type="EMBL" id="GAX75438.1"/>
    </source>
</evidence>
<proteinExistence type="predicted"/>
<evidence type="ECO:0000313" key="2">
    <source>
        <dbReference type="Proteomes" id="UP000232323"/>
    </source>
</evidence>
<name>A0A250WX66_9CHLO</name>
<gene>
    <name evidence="1" type="ORF">CEUSTIGMA_g2882.t1</name>
</gene>
<reference evidence="1 2" key="1">
    <citation type="submission" date="2017-08" db="EMBL/GenBank/DDBJ databases">
        <title>Acidophilic green algal genome provides insights into adaptation to an acidic environment.</title>
        <authorList>
            <person name="Hirooka S."/>
            <person name="Hirose Y."/>
            <person name="Kanesaki Y."/>
            <person name="Higuchi S."/>
            <person name="Fujiwara T."/>
            <person name="Onuma R."/>
            <person name="Era A."/>
            <person name="Ohbayashi R."/>
            <person name="Uzuka A."/>
            <person name="Nozaki H."/>
            <person name="Yoshikawa H."/>
            <person name="Miyagishima S.Y."/>
        </authorList>
    </citation>
    <scope>NUCLEOTIDE SEQUENCE [LARGE SCALE GENOMIC DNA]</scope>
    <source>
        <strain evidence="1 2">NIES-2499</strain>
    </source>
</reference>
<sequence>MVLKEDLKLNRQLQNSYFQSWRLAPSPGVISQHEISLPGHVATINVSATDYLHTRHATLRNHILEVAEGTHRRYFSFLRGQSTRFLLLTEIVLCQAASITEDAFKLKKIAEIQDYAKVPPGSGFSSGSNLDPSLALVDTSLIKDKPSFIALSSALHHSLLVTSGDGSMVIVHNTSSHDGSMMVTEAVYPLRLDLPLTGHRPYVIEAAYMLSSGHLRCVLWAATDQAEGGRRPRSCCQTYLVTISIVIQPATEGQQAPHHALRLQVESVVLLRHSSMPPHFTICNPQQDSVLMGLDPGSCNEEDARNTAEGNQVIHINCHKDDAGPGNNDDDDSDIDPRTLQEAAARLAKYTSEEPMESNPPHQHWTDVYKESGPDGVGDMGSEESMDMLLIRMSGFVEEDQLPLAHTSGVTAATPKPEASWHLSCGAARLLSSESAAAGGVIGFCDDVDCAVVTVSWPPHRTHPQVLHEAYIPALAYVAAGKIHKKHLILGAAHSKISAVLVEGQKMYYVYQKVLGNQASGHQEVLAMNLEAGESVLGARLVDSATMGELPTASKDNGIQYLLLLTQYNY</sequence>
<dbReference type="STRING" id="1157962.A0A250WX66"/>